<accession>A0ABX0CHQ3</accession>
<feature type="region of interest" description="Disordered" evidence="1">
    <location>
        <begin position="23"/>
        <end position="45"/>
    </location>
</feature>
<name>A0ABX0CHQ3_9NOCA</name>
<protein>
    <submittedName>
        <fullName evidence="2">Uncharacterized protein</fullName>
    </submittedName>
</protein>
<proteinExistence type="predicted"/>
<sequence>MLTLLVVLSSNVTYTKVENDRRTSWTQEPAPTVGSLMSAPSPGTSSAIAAPAGQQLCAADPDGYRDAARVGSSLTLDSSIALAQGCNITGDARHIASTKIRAA</sequence>
<evidence type="ECO:0000313" key="3">
    <source>
        <dbReference type="Proteomes" id="UP000470876"/>
    </source>
</evidence>
<evidence type="ECO:0000313" key="2">
    <source>
        <dbReference type="EMBL" id="NEW55411.1"/>
    </source>
</evidence>
<organism evidence="2 3">
    <name type="scientific">Nocardia cyriacigeorgica</name>
    <dbReference type="NCBI Taxonomy" id="135487"/>
    <lineage>
        <taxon>Bacteria</taxon>
        <taxon>Bacillati</taxon>
        <taxon>Actinomycetota</taxon>
        <taxon>Actinomycetes</taxon>
        <taxon>Mycobacteriales</taxon>
        <taxon>Nocardiaceae</taxon>
        <taxon>Nocardia</taxon>
    </lineage>
</organism>
<dbReference type="Proteomes" id="UP000470876">
    <property type="component" value="Unassembled WGS sequence"/>
</dbReference>
<dbReference type="EMBL" id="JAAGUX010000008">
    <property type="protein sequence ID" value="NEW55411.1"/>
    <property type="molecule type" value="Genomic_DNA"/>
</dbReference>
<evidence type="ECO:0000256" key="1">
    <source>
        <dbReference type="SAM" id="MobiDB-lite"/>
    </source>
</evidence>
<comment type="caution">
    <text evidence="2">The sequence shown here is derived from an EMBL/GenBank/DDBJ whole genome shotgun (WGS) entry which is preliminary data.</text>
</comment>
<reference evidence="2 3" key="1">
    <citation type="submission" date="2020-01" db="EMBL/GenBank/DDBJ databases">
        <title>Genetics and antimicrobial susceptibilities of Nocardia species isolated from the soil; a comparison with species isolated from humans.</title>
        <authorList>
            <person name="Carrasco G."/>
            <person name="Monzon S."/>
            <person name="Sansegundo M."/>
            <person name="Garcia E."/>
            <person name="Garrido N."/>
            <person name="Medina M.J."/>
            <person name="Villalon P."/>
            <person name="Ramirez-Arocha A.C."/>
            <person name="Jimenez P."/>
            <person name="Cuesta I."/>
            <person name="Valdezate S."/>
        </authorList>
    </citation>
    <scope>NUCLEOTIDE SEQUENCE [LARGE SCALE GENOMIC DNA]</scope>
    <source>
        <strain evidence="2 3">CNM20110649</strain>
    </source>
</reference>
<keyword evidence="3" id="KW-1185">Reference proteome</keyword>
<gene>
    <name evidence="2" type="ORF">GV794_07070</name>
</gene>